<dbReference type="AlphaFoldDB" id="A0A1Y1WV05"/>
<dbReference type="FunCoup" id="A0A1Y1WV05">
    <property type="interactions" value="453"/>
</dbReference>
<dbReference type="STRING" id="1314790.A0A1Y1WV05"/>
<evidence type="ECO:0000313" key="1">
    <source>
        <dbReference type="EMBL" id="ORX76954.1"/>
    </source>
</evidence>
<dbReference type="Gene3D" id="3.40.50.300">
    <property type="entry name" value="P-loop containing nucleotide triphosphate hydrolases"/>
    <property type="match status" value="1"/>
</dbReference>
<comment type="caution">
    <text evidence="1">The sequence shown here is derived from an EMBL/GenBank/DDBJ whole genome shotgun (WGS) entry which is preliminary data.</text>
</comment>
<keyword evidence="1" id="KW-0378">Hydrolase</keyword>
<accession>A0A1Y1WV05</accession>
<dbReference type="CDD" id="cd02024">
    <property type="entry name" value="NRK1"/>
    <property type="match status" value="1"/>
</dbReference>
<dbReference type="PRINTS" id="PR00988">
    <property type="entry name" value="URIDINKINASE"/>
</dbReference>
<protein>
    <submittedName>
        <fullName evidence="1">p-loop containing nucleoside triphosphate hydrolase protein</fullName>
    </submittedName>
</protein>
<dbReference type="InParanoid" id="A0A1Y1WV05"/>
<dbReference type="Pfam" id="PF13238">
    <property type="entry name" value="AAA_18"/>
    <property type="match status" value="1"/>
</dbReference>
<organism evidence="1 2">
    <name type="scientific">Basidiobolus meristosporus CBS 931.73</name>
    <dbReference type="NCBI Taxonomy" id="1314790"/>
    <lineage>
        <taxon>Eukaryota</taxon>
        <taxon>Fungi</taxon>
        <taxon>Fungi incertae sedis</taxon>
        <taxon>Zoopagomycota</taxon>
        <taxon>Entomophthoromycotina</taxon>
        <taxon>Basidiobolomycetes</taxon>
        <taxon>Basidiobolales</taxon>
        <taxon>Basidiobolaceae</taxon>
        <taxon>Basidiobolus</taxon>
    </lineage>
</organism>
<proteinExistence type="predicted"/>
<dbReference type="PANTHER" id="PTHR10285">
    <property type="entry name" value="URIDINE KINASE"/>
    <property type="match status" value="1"/>
</dbReference>
<keyword evidence="2" id="KW-1185">Reference proteome</keyword>
<dbReference type="EMBL" id="MCFE01000908">
    <property type="protein sequence ID" value="ORX76954.1"/>
    <property type="molecule type" value="Genomic_DNA"/>
</dbReference>
<dbReference type="Proteomes" id="UP000193498">
    <property type="component" value="Unassembled WGS sequence"/>
</dbReference>
<dbReference type="SUPFAM" id="SSF52540">
    <property type="entry name" value="P-loop containing nucleoside triphosphate hydrolases"/>
    <property type="match status" value="1"/>
</dbReference>
<dbReference type="GO" id="GO:0016787">
    <property type="term" value="F:hydrolase activity"/>
    <property type="evidence" value="ECO:0007669"/>
    <property type="project" value="UniProtKB-KW"/>
</dbReference>
<dbReference type="OrthoDB" id="10041966at2759"/>
<gene>
    <name evidence="1" type="ORF">K493DRAFT_412527</name>
</gene>
<evidence type="ECO:0000313" key="2">
    <source>
        <dbReference type="Proteomes" id="UP000193498"/>
    </source>
</evidence>
<sequence>MGVIHRKQQRLVIVGIGGPSASGKTTVARYLSKILPNCWLIHQDDFYKPESEIPIDKETGLANWDIPEAIDIARFMDILGEAMESDHISEYVSTELPEDPNRVHIDEPTLSHMKSQFEDHLNRTKSSFGSVRFLLIDGFIMYCFPELVRHLDVKIFIKASYETLKRRREEKIGYTTLEGFWVDPPGYFDKIVWPNYLACNRHIINPETEEETVDGLVLFDSGAQTVVKIVTETLALIQQSIYP</sequence>
<name>A0A1Y1WV05_9FUNG</name>
<reference evidence="1 2" key="1">
    <citation type="submission" date="2016-07" db="EMBL/GenBank/DDBJ databases">
        <title>Pervasive Adenine N6-methylation of Active Genes in Fungi.</title>
        <authorList>
            <consortium name="DOE Joint Genome Institute"/>
            <person name="Mondo S.J."/>
            <person name="Dannebaum R.O."/>
            <person name="Kuo R.C."/>
            <person name="Labutti K."/>
            <person name="Haridas S."/>
            <person name="Kuo A."/>
            <person name="Salamov A."/>
            <person name="Ahrendt S.R."/>
            <person name="Lipzen A."/>
            <person name="Sullivan W."/>
            <person name="Andreopoulos W.B."/>
            <person name="Clum A."/>
            <person name="Lindquist E."/>
            <person name="Daum C."/>
            <person name="Ramamoorthy G.K."/>
            <person name="Gryganskyi A."/>
            <person name="Culley D."/>
            <person name="Magnuson J.K."/>
            <person name="James T.Y."/>
            <person name="O'Malley M.A."/>
            <person name="Stajich J.E."/>
            <person name="Spatafora J.W."/>
            <person name="Visel A."/>
            <person name="Grigoriev I.V."/>
        </authorList>
    </citation>
    <scope>NUCLEOTIDE SEQUENCE [LARGE SCALE GENOMIC DNA]</scope>
    <source>
        <strain evidence="1 2">CBS 931.73</strain>
    </source>
</reference>
<dbReference type="InterPro" id="IPR027417">
    <property type="entry name" value="P-loop_NTPase"/>
</dbReference>